<organism evidence="1 2">
    <name type="scientific">Aquibacillus rhizosphaerae</name>
    <dbReference type="NCBI Taxonomy" id="3051431"/>
    <lineage>
        <taxon>Bacteria</taxon>
        <taxon>Bacillati</taxon>
        <taxon>Bacillota</taxon>
        <taxon>Bacilli</taxon>
        <taxon>Bacillales</taxon>
        <taxon>Bacillaceae</taxon>
        <taxon>Aquibacillus</taxon>
    </lineage>
</organism>
<dbReference type="Proteomes" id="UP001235343">
    <property type="component" value="Unassembled WGS sequence"/>
</dbReference>
<proteinExistence type="predicted"/>
<comment type="caution">
    <text evidence="1">The sequence shown here is derived from an EMBL/GenBank/DDBJ whole genome shotgun (WGS) entry which is preliminary data.</text>
</comment>
<evidence type="ECO:0000313" key="2">
    <source>
        <dbReference type="Proteomes" id="UP001235343"/>
    </source>
</evidence>
<keyword evidence="2" id="KW-1185">Reference proteome</keyword>
<gene>
    <name evidence="1" type="ORF">QQS35_11845</name>
</gene>
<protein>
    <submittedName>
        <fullName evidence="1">Uncharacterized protein</fullName>
    </submittedName>
</protein>
<accession>A0ABT7L7E7</accession>
<reference evidence="1 2" key="1">
    <citation type="submission" date="2023-06" db="EMBL/GenBank/DDBJ databases">
        <title>Aquibacillus rhizosphaerae LR5S19.</title>
        <authorList>
            <person name="Sun J.-Q."/>
        </authorList>
    </citation>
    <scope>NUCLEOTIDE SEQUENCE [LARGE SCALE GENOMIC DNA]</scope>
    <source>
        <strain evidence="1 2">LR5S19</strain>
    </source>
</reference>
<sequence>MILYDWKNFGTDTDIYTLETFEEEIGDEFEAMLFDEKKEMPTYIWTKKFVVNIKTNARMYKDVSFLKIPRNPSVISED</sequence>
<dbReference type="EMBL" id="JASTZU010000037">
    <property type="protein sequence ID" value="MDL4841145.1"/>
    <property type="molecule type" value="Genomic_DNA"/>
</dbReference>
<evidence type="ECO:0000313" key="1">
    <source>
        <dbReference type="EMBL" id="MDL4841145.1"/>
    </source>
</evidence>
<dbReference type="RefSeq" id="WP_285932357.1">
    <property type="nucleotide sequence ID" value="NZ_JASTZU010000037.1"/>
</dbReference>
<name>A0ABT7L7E7_9BACI</name>